<sequence>MKSLSLAKPLAIMMIGLPGAGKSQFAKQFSDMFSAPVCSLNRLRYELFNSPSFQPQEYEILKRVVCYQIEELSKTGKSFIIDGACNALAERRDLAGIVRKNGYDTLVVWVQTDEPTARLRSVKRGRNDHLAEHQTMNLPAFESELKRLNPPAAAENYVVISGKHTFSTQARAVLKKLAAPRAETVQNHSVVRNQDIHAHAAPAHLKPPARRVQIT</sequence>
<accession>A0A4Q0AIW9</accession>
<reference evidence="1" key="1">
    <citation type="submission" date="2019-01" db="EMBL/GenBank/DDBJ databases">
        <title>Genomic signatures and co-occurrence patterns of the ultra-small Saccharimodia (Patescibacteria phylum) suggest a symbiotic lifestyle.</title>
        <authorList>
            <person name="Lemos L."/>
            <person name="Medeiros J."/>
            <person name="Andreote F."/>
            <person name="Fernandes G."/>
            <person name="Varani A."/>
            <person name="Oliveira G."/>
            <person name="Pylro V."/>
        </authorList>
    </citation>
    <scope>NUCLEOTIDE SEQUENCE [LARGE SCALE GENOMIC DNA]</scope>
    <source>
        <strain evidence="1">AMD01</strain>
    </source>
</reference>
<dbReference type="Gene3D" id="3.40.50.300">
    <property type="entry name" value="P-loop containing nucleotide triphosphate hydrolases"/>
    <property type="match status" value="1"/>
</dbReference>
<keyword evidence="2" id="KW-1185">Reference proteome</keyword>
<dbReference type="InterPro" id="IPR027417">
    <property type="entry name" value="P-loop_NTPase"/>
</dbReference>
<evidence type="ECO:0000313" key="1">
    <source>
        <dbReference type="EMBL" id="RWZ79139.1"/>
    </source>
</evidence>
<keyword evidence="1" id="KW-0547">Nucleotide-binding</keyword>
<gene>
    <name evidence="1" type="ORF">EOT04_02130</name>
</gene>
<dbReference type="InterPro" id="IPR017101">
    <property type="entry name" value="P-loop_ATP/GTP-bd_All4644_prd"/>
</dbReference>
<dbReference type="PIRSF" id="PIRSF037081">
    <property type="entry name" value="P-loop_All4644_prd"/>
    <property type="match status" value="1"/>
</dbReference>
<evidence type="ECO:0000313" key="2">
    <source>
        <dbReference type="Proteomes" id="UP000289269"/>
    </source>
</evidence>
<dbReference type="GO" id="GO:0005524">
    <property type="term" value="F:ATP binding"/>
    <property type="evidence" value="ECO:0007669"/>
    <property type="project" value="UniProtKB-KW"/>
</dbReference>
<dbReference type="SUPFAM" id="SSF52540">
    <property type="entry name" value="P-loop containing nucleoside triphosphate hydrolases"/>
    <property type="match status" value="1"/>
</dbReference>
<dbReference type="Pfam" id="PF13671">
    <property type="entry name" value="AAA_33"/>
    <property type="match status" value="1"/>
</dbReference>
<dbReference type="EMBL" id="SCKW01000018">
    <property type="protein sequence ID" value="RWZ79139.1"/>
    <property type="molecule type" value="Genomic_DNA"/>
</dbReference>
<organism evidence="1 2">
    <name type="scientific">Candidatus Chaera renei</name>
    <dbReference type="NCBI Taxonomy" id="2506947"/>
    <lineage>
        <taxon>Bacteria</taxon>
        <taxon>Candidatus Saccharimonadota</taxon>
        <taxon>Candidatus Saccharimonadia</taxon>
        <taxon>Candidatus Saccharimonadales</taxon>
        <taxon>Candidatus Saccharimonadaceae</taxon>
        <taxon>Candidatus Chaera</taxon>
    </lineage>
</organism>
<name>A0A4Q0AIW9_9BACT</name>
<comment type="caution">
    <text evidence="1">The sequence shown here is derived from an EMBL/GenBank/DDBJ whole genome shotgun (WGS) entry which is preliminary data.</text>
</comment>
<protein>
    <submittedName>
        <fullName evidence="1">ATP-binding protein</fullName>
    </submittedName>
</protein>
<proteinExistence type="predicted"/>
<keyword evidence="1" id="KW-0067">ATP-binding</keyword>
<dbReference type="Proteomes" id="UP000289269">
    <property type="component" value="Unassembled WGS sequence"/>
</dbReference>
<dbReference type="AlphaFoldDB" id="A0A4Q0AIW9"/>